<keyword evidence="2" id="KW-0238">DNA-binding</keyword>
<protein>
    <recommendedName>
        <fullName evidence="4">HTH marR-type domain-containing protein</fullName>
    </recommendedName>
</protein>
<dbReference type="SUPFAM" id="SSF46785">
    <property type="entry name" value="Winged helix' DNA-binding domain"/>
    <property type="match status" value="1"/>
</dbReference>
<dbReference type="Proteomes" id="UP000289220">
    <property type="component" value="Unassembled WGS sequence"/>
</dbReference>
<dbReference type="Pfam" id="PF12802">
    <property type="entry name" value="MarR_2"/>
    <property type="match status" value="1"/>
</dbReference>
<reference evidence="5 6" key="1">
    <citation type="submission" date="2018-11" db="EMBL/GenBank/DDBJ databases">
        <authorList>
            <person name="Peiro R."/>
            <person name="Begona"/>
            <person name="Cbmso G."/>
            <person name="Lopez M."/>
            <person name="Gonzalez S."/>
            <person name="Sacristan E."/>
            <person name="Castillo E."/>
        </authorList>
    </citation>
    <scope>NUCLEOTIDE SEQUENCE [LARGE SCALE GENOMIC DNA]</scope>
    <source>
        <strain evidence="5">Brev_genome</strain>
    </source>
</reference>
<dbReference type="Gene3D" id="1.10.10.10">
    <property type="entry name" value="Winged helix-like DNA-binding domain superfamily/Winged helix DNA-binding domain"/>
    <property type="match status" value="1"/>
</dbReference>
<evidence type="ECO:0000256" key="2">
    <source>
        <dbReference type="ARBA" id="ARBA00023125"/>
    </source>
</evidence>
<name>A0A7Z9C6B7_9CAUL</name>
<evidence type="ECO:0000256" key="3">
    <source>
        <dbReference type="ARBA" id="ARBA00023163"/>
    </source>
</evidence>
<dbReference type="RefSeq" id="WP_052004757.1">
    <property type="nucleotide sequence ID" value="NZ_UXHF01000020.1"/>
</dbReference>
<dbReference type="InterPro" id="IPR039422">
    <property type="entry name" value="MarR/SlyA-like"/>
</dbReference>
<sequence length="202" mass="21336">MAERFETGRWEKTTCQCPKWGDVQTCGPANHHAVGTMLQSAVIRLARRWTARVDEVLAEGGLNAGQLAVLNLLAQRPSGLIQREAADALALSEAVMSTRVTGLLAAGLVERQALKGDRRAHLLRLTDSGREAAKLWSACASCVQYSVESSVSLQDLSTALAVLSRMNAALGAHDCSVTTDADPAPQPRGCACMPGPVSMLGA</sequence>
<dbReference type="GO" id="GO:0003677">
    <property type="term" value="F:DNA binding"/>
    <property type="evidence" value="ECO:0007669"/>
    <property type="project" value="UniProtKB-KW"/>
</dbReference>
<evidence type="ECO:0000259" key="4">
    <source>
        <dbReference type="PROSITE" id="PS50995"/>
    </source>
</evidence>
<evidence type="ECO:0000313" key="6">
    <source>
        <dbReference type="Proteomes" id="UP000289220"/>
    </source>
</evidence>
<keyword evidence="6" id="KW-1185">Reference proteome</keyword>
<keyword evidence="1" id="KW-0805">Transcription regulation</keyword>
<dbReference type="InterPro" id="IPR023187">
    <property type="entry name" value="Tscrpt_reg_MarR-type_CS"/>
</dbReference>
<evidence type="ECO:0000313" key="5">
    <source>
        <dbReference type="EMBL" id="VDC49654.1"/>
    </source>
</evidence>
<accession>A0A7Z9C6B7</accession>
<dbReference type="AlphaFoldDB" id="A0A7Z9C6B7"/>
<organism evidence="5 6">
    <name type="scientific">Brevundimonas mediterranea</name>
    <dbReference type="NCBI Taxonomy" id="74329"/>
    <lineage>
        <taxon>Bacteria</taxon>
        <taxon>Pseudomonadati</taxon>
        <taxon>Pseudomonadota</taxon>
        <taxon>Alphaproteobacteria</taxon>
        <taxon>Caulobacterales</taxon>
        <taxon>Caulobacteraceae</taxon>
        <taxon>Brevundimonas</taxon>
    </lineage>
</organism>
<dbReference type="GO" id="GO:0003700">
    <property type="term" value="F:DNA-binding transcription factor activity"/>
    <property type="evidence" value="ECO:0007669"/>
    <property type="project" value="InterPro"/>
</dbReference>
<dbReference type="SMART" id="SM00347">
    <property type="entry name" value="HTH_MARR"/>
    <property type="match status" value="1"/>
</dbReference>
<gene>
    <name evidence="5" type="ORF">BREV_BREV_01303</name>
</gene>
<dbReference type="InterPro" id="IPR000835">
    <property type="entry name" value="HTH_MarR-typ"/>
</dbReference>
<proteinExistence type="predicted"/>
<dbReference type="PANTHER" id="PTHR33164:SF104">
    <property type="entry name" value="TRANSCRIPTIONAL REGULATORY PROTEIN"/>
    <property type="match status" value="1"/>
</dbReference>
<dbReference type="PROSITE" id="PS01117">
    <property type="entry name" value="HTH_MARR_1"/>
    <property type="match status" value="1"/>
</dbReference>
<dbReference type="EMBL" id="UXHF01000020">
    <property type="protein sequence ID" value="VDC49654.1"/>
    <property type="molecule type" value="Genomic_DNA"/>
</dbReference>
<evidence type="ECO:0000256" key="1">
    <source>
        <dbReference type="ARBA" id="ARBA00023015"/>
    </source>
</evidence>
<dbReference type="PANTHER" id="PTHR33164">
    <property type="entry name" value="TRANSCRIPTIONAL REGULATOR, MARR FAMILY"/>
    <property type="match status" value="1"/>
</dbReference>
<dbReference type="PROSITE" id="PS50995">
    <property type="entry name" value="HTH_MARR_2"/>
    <property type="match status" value="1"/>
</dbReference>
<dbReference type="GO" id="GO:0006950">
    <property type="term" value="P:response to stress"/>
    <property type="evidence" value="ECO:0007669"/>
    <property type="project" value="TreeGrafter"/>
</dbReference>
<comment type="caution">
    <text evidence="5">The sequence shown here is derived from an EMBL/GenBank/DDBJ whole genome shotgun (WGS) entry which is preliminary data.</text>
</comment>
<keyword evidence="3" id="KW-0804">Transcription</keyword>
<dbReference type="InterPro" id="IPR036390">
    <property type="entry name" value="WH_DNA-bd_sf"/>
</dbReference>
<dbReference type="InterPro" id="IPR036388">
    <property type="entry name" value="WH-like_DNA-bd_sf"/>
</dbReference>
<feature type="domain" description="HTH marR-type" evidence="4">
    <location>
        <begin position="35"/>
        <end position="168"/>
    </location>
</feature>